<dbReference type="FunFam" id="3.40.720.10:FF:000017">
    <property type="entry name" value="Predicted protein"/>
    <property type="match status" value="1"/>
</dbReference>
<dbReference type="SUPFAM" id="SSF53649">
    <property type="entry name" value="Alkaline phosphatase-like"/>
    <property type="match status" value="1"/>
</dbReference>
<evidence type="ECO:0000313" key="1">
    <source>
        <dbReference type="EMBL" id="PCG70510.1"/>
    </source>
</evidence>
<name>A0A2A4JGG1_HELVI</name>
<sequence length="449" mass="51898">MVANRTTYNVIVLGIDAVSRLNFYRTMPKTVSFMKDYGAIDFLGYNKVGDNTFPNLIPLLLGNRESELKHKCLPNSKATFDNCPFVWEWFKQAGFYTAFAEDSSSLGMFNYVKSGFSRTPTDYYPHTFMTEAEANAGYNKDFNSFLCMNDYYFYQVLLDYIVNLTNTLKNNKLFGFFWEITMSHDYLNYPMVMDDNYLDFFNKLKDTNYLNKTVLFLMSDHGIRWGGIRSTKQGRLEERLPFLFIMVPPSFREEYSEAYSNLKLNSRRLTTPLDIHATLMDLVNIGSINNTVISKRSKEDYARNRSISLFLPIPSNRTCKLADIDDHWCTCHRDTVLHNESSEAIQASTHVVKHLNVLMSDHFECAPLSLVKVVEITELEAGRPDENEMGWREYTVVLQTSPGDGVFEATVRFDSRGWTLAGTVSRLNLYGDQSRCVEDYHLKLYCYCV</sequence>
<dbReference type="PANTHER" id="PTHR10974">
    <property type="entry name" value="FI08016P-RELATED"/>
    <property type="match status" value="1"/>
</dbReference>
<accession>A0A2A4JGG1</accession>
<dbReference type="Gene3D" id="3.40.720.10">
    <property type="entry name" value="Alkaline Phosphatase, subunit A"/>
    <property type="match status" value="1"/>
</dbReference>
<gene>
    <name evidence="1" type="ORF">B5V51_2899</name>
</gene>
<dbReference type="STRING" id="7102.A0A2A4JGG1"/>
<dbReference type="GO" id="GO:0005615">
    <property type="term" value="C:extracellular space"/>
    <property type="evidence" value="ECO:0007669"/>
    <property type="project" value="TreeGrafter"/>
</dbReference>
<organism evidence="1">
    <name type="scientific">Heliothis virescens</name>
    <name type="common">Tobacco budworm moth</name>
    <dbReference type="NCBI Taxonomy" id="7102"/>
    <lineage>
        <taxon>Eukaryota</taxon>
        <taxon>Metazoa</taxon>
        <taxon>Ecdysozoa</taxon>
        <taxon>Arthropoda</taxon>
        <taxon>Hexapoda</taxon>
        <taxon>Insecta</taxon>
        <taxon>Pterygota</taxon>
        <taxon>Neoptera</taxon>
        <taxon>Endopterygota</taxon>
        <taxon>Lepidoptera</taxon>
        <taxon>Glossata</taxon>
        <taxon>Ditrysia</taxon>
        <taxon>Noctuoidea</taxon>
        <taxon>Noctuidae</taxon>
        <taxon>Heliothinae</taxon>
        <taxon>Heliothis</taxon>
    </lineage>
</organism>
<dbReference type="EMBL" id="NWSH01001661">
    <property type="protein sequence ID" value="PCG70510.1"/>
    <property type="molecule type" value="Genomic_DNA"/>
</dbReference>
<comment type="caution">
    <text evidence="1">The sequence shown here is derived from an EMBL/GenBank/DDBJ whole genome shotgun (WGS) entry which is preliminary data.</text>
</comment>
<dbReference type="InterPro" id="IPR004245">
    <property type="entry name" value="DUF229"/>
</dbReference>
<dbReference type="Pfam" id="PF02995">
    <property type="entry name" value="DUF229"/>
    <property type="match status" value="1"/>
</dbReference>
<dbReference type="CDD" id="cd16021">
    <property type="entry name" value="ALP_like"/>
    <property type="match status" value="1"/>
</dbReference>
<proteinExistence type="predicted"/>
<dbReference type="InterPro" id="IPR017850">
    <property type="entry name" value="Alkaline_phosphatase_core_sf"/>
</dbReference>
<dbReference type="AlphaFoldDB" id="A0A2A4JGG1"/>
<dbReference type="PANTHER" id="PTHR10974:SF1">
    <property type="entry name" value="FI08016P-RELATED"/>
    <property type="match status" value="1"/>
</dbReference>
<reference evidence="1" key="1">
    <citation type="submission" date="2017-09" db="EMBL/GenBank/DDBJ databases">
        <title>Contemporary evolution of a Lepidopteran species, Heliothis virescens, in response to modern agricultural practices.</title>
        <authorList>
            <person name="Fritz M.L."/>
            <person name="Deyonke A.M."/>
            <person name="Papanicolaou A."/>
            <person name="Micinski S."/>
            <person name="Westbrook J."/>
            <person name="Gould F."/>
        </authorList>
    </citation>
    <scope>NUCLEOTIDE SEQUENCE [LARGE SCALE GENOMIC DNA]</scope>
    <source>
        <strain evidence="1">HvINT-</strain>
        <tissue evidence="1">Whole body</tissue>
    </source>
</reference>
<protein>
    <recommendedName>
        <fullName evidence="2">Sulfatase N-terminal domain-containing protein</fullName>
    </recommendedName>
</protein>
<evidence type="ECO:0008006" key="2">
    <source>
        <dbReference type="Google" id="ProtNLM"/>
    </source>
</evidence>